<evidence type="ECO:0000256" key="1">
    <source>
        <dbReference type="ARBA" id="ARBA00022441"/>
    </source>
</evidence>
<dbReference type="Pfam" id="PF01344">
    <property type="entry name" value="Kelch_1"/>
    <property type="match status" value="6"/>
</dbReference>
<evidence type="ECO:0000259" key="3">
    <source>
        <dbReference type="PROSITE" id="PS50097"/>
    </source>
</evidence>
<dbReference type="Pfam" id="PF07707">
    <property type="entry name" value="BACK"/>
    <property type="match status" value="1"/>
</dbReference>
<dbReference type="InterPro" id="IPR000210">
    <property type="entry name" value="BTB/POZ_dom"/>
</dbReference>
<sequence>MDFDFDNVEQAEPDVIVHEADRRFGLKSLNLMNDLRKSETLCDVTICVGDKTFRAHKIVLASCSSYFWAMFTGDMAESQQDSIVMKEVDAHAMELLVEYAYTGRIEIRVETVQQILYAASLLQLPDVQVSCSGFLKRQLDPTNCLGIRNFADLHTCMDLVIASERYAQKHFSEVVKEEEFLLLPKQQLIDLISSEELNVNCEEEVYNAIMRWAYHDKELRKDDIADLLQRIRLPLLSPNFLVDTVEAEELIKQDIKCRDLLDEAKNYHMLPDRRSKFMREKVKPRKSTVGLVYCIGGMDTTSYSLNCVERYDFSSGKVSIVASMNTPRSGVGVTVIDGKIYAVGGHDGTQYLSSVECYDPATKRWRYVSSMTRPRRYVAVGTLNGMLYAVGGYTGTLVLDDVEMYNPKTNHWKFVPSMNCRRRHVGVGVVDGYLYAVGGHDGNNYLKSVERFDPDTNTWTMMCSMGARRGGVGVAVLGNRLYAMGGYDGTSNLSTLERYYPDDDRWNFVAPMNQCRSGLGVAVVGNLIYAIAGHDGAHYLNTVEIFDPHLGEWSSKGTIGSSRAVAGVAVLNDRV</sequence>
<gene>
    <name evidence="5" type="primary">LOC100371880</name>
</gene>
<name>A0ABM0MHF9_SACKO</name>
<dbReference type="InterPro" id="IPR006652">
    <property type="entry name" value="Kelch_1"/>
</dbReference>
<dbReference type="RefSeq" id="XP_006819450.1">
    <property type="nucleotide sequence ID" value="XM_006819387.1"/>
</dbReference>
<dbReference type="InterPro" id="IPR011333">
    <property type="entry name" value="SKP1/BTB/POZ_sf"/>
</dbReference>
<dbReference type="PANTHER" id="PTHR24412:SF419">
    <property type="entry name" value="KELCH-LIKE PROTEIN 20"/>
    <property type="match status" value="1"/>
</dbReference>
<feature type="domain" description="BTB" evidence="3">
    <location>
        <begin position="42"/>
        <end position="109"/>
    </location>
</feature>
<evidence type="ECO:0000313" key="4">
    <source>
        <dbReference type="Proteomes" id="UP000694865"/>
    </source>
</evidence>
<dbReference type="InterPro" id="IPR017096">
    <property type="entry name" value="BTB-kelch_protein"/>
</dbReference>
<dbReference type="Gene3D" id="1.25.40.420">
    <property type="match status" value="1"/>
</dbReference>
<dbReference type="Gene3D" id="3.30.710.10">
    <property type="entry name" value="Potassium Channel Kv1.1, Chain A"/>
    <property type="match status" value="1"/>
</dbReference>
<dbReference type="GeneID" id="100371880"/>
<dbReference type="SMART" id="SM00225">
    <property type="entry name" value="BTB"/>
    <property type="match status" value="1"/>
</dbReference>
<dbReference type="PROSITE" id="PS50097">
    <property type="entry name" value="BTB"/>
    <property type="match status" value="1"/>
</dbReference>
<dbReference type="CDD" id="cd18445">
    <property type="entry name" value="BACK_KLHL2_like"/>
    <property type="match status" value="1"/>
</dbReference>
<dbReference type="PIRSF" id="PIRSF037037">
    <property type="entry name" value="Kelch-like_protein_gigaxonin"/>
    <property type="match status" value="1"/>
</dbReference>
<dbReference type="Pfam" id="PF00651">
    <property type="entry name" value="BTB"/>
    <property type="match status" value="1"/>
</dbReference>
<dbReference type="InterPro" id="IPR011705">
    <property type="entry name" value="BACK"/>
</dbReference>
<evidence type="ECO:0000256" key="2">
    <source>
        <dbReference type="ARBA" id="ARBA00022737"/>
    </source>
</evidence>
<accession>A0ABM0MHF9</accession>
<organism evidence="4 5">
    <name type="scientific">Saccoglossus kowalevskii</name>
    <name type="common">Acorn worm</name>
    <dbReference type="NCBI Taxonomy" id="10224"/>
    <lineage>
        <taxon>Eukaryota</taxon>
        <taxon>Metazoa</taxon>
        <taxon>Hemichordata</taxon>
        <taxon>Enteropneusta</taxon>
        <taxon>Harrimaniidae</taxon>
        <taxon>Saccoglossus</taxon>
    </lineage>
</organism>
<dbReference type="Gene3D" id="2.120.10.80">
    <property type="entry name" value="Kelch-type beta propeller"/>
    <property type="match status" value="2"/>
</dbReference>
<dbReference type="SUPFAM" id="SSF54695">
    <property type="entry name" value="POZ domain"/>
    <property type="match status" value="1"/>
</dbReference>
<proteinExistence type="predicted"/>
<dbReference type="PANTHER" id="PTHR24412">
    <property type="entry name" value="KELCH PROTEIN"/>
    <property type="match status" value="1"/>
</dbReference>
<keyword evidence="2" id="KW-0677">Repeat</keyword>
<dbReference type="Proteomes" id="UP000694865">
    <property type="component" value="Unplaced"/>
</dbReference>
<keyword evidence="4" id="KW-1185">Reference proteome</keyword>
<dbReference type="SMART" id="SM00875">
    <property type="entry name" value="BACK"/>
    <property type="match status" value="1"/>
</dbReference>
<dbReference type="InterPro" id="IPR015915">
    <property type="entry name" value="Kelch-typ_b-propeller"/>
</dbReference>
<evidence type="ECO:0000313" key="5">
    <source>
        <dbReference type="RefSeq" id="XP_006819450.1"/>
    </source>
</evidence>
<reference evidence="5" key="1">
    <citation type="submission" date="2025-08" db="UniProtKB">
        <authorList>
            <consortium name="RefSeq"/>
        </authorList>
    </citation>
    <scope>IDENTIFICATION</scope>
    <source>
        <tissue evidence="5">Testes</tissue>
    </source>
</reference>
<keyword evidence="1" id="KW-0880">Kelch repeat</keyword>
<protein>
    <submittedName>
        <fullName evidence="5">Kelch-like protein 20-like</fullName>
    </submittedName>
</protein>
<dbReference type="SUPFAM" id="SSF117281">
    <property type="entry name" value="Kelch motif"/>
    <property type="match status" value="2"/>
</dbReference>
<dbReference type="SMART" id="SM00612">
    <property type="entry name" value="Kelch"/>
    <property type="match status" value="6"/>
</dbReference>
<dbReference type="PRINTS" id="PR00501">
    <property type="entry name" value="KELCHREPEAT"/>
</dbReference>